<dbReference type="AlphaFoldDB" id="A0A831VR39"/>
<dbReference type="EMBL" id="DRGL01000023">
    <property type="protein sequence ID" value="HEA20432.1"/>
    <property type="molecule type" value="Genomic_DNA"/>
</dbReference>
<gene>
    <name evidence="1" type="ORF">ENH87_05890</name>
</gene>
<evidence type="ECO:0000313" key="1">
    <source>
        <dbReference type="EMBL" id="HEA20432.1"/>
    </source>
</evidence>
<name>A0A831VR39_9FLAO</name>
<dbReference type="Proteomes" id="UP000886191">
    <property type="component" value="Unassembled WGS sequence"/>
</dbReference>
<dbReference type="InterPro" id="IPR021428">
    <property type="entry name" value="DUF3078"/>
</dbReference>
<comment type="caution">
    <text evidence="1">The sequence shown here is derived from an EMBL/GenBank/DDBJ whole genome shotgun (WGS) entry which is preliminary data.</text>
</comment>
<sequence length="395" mass="45369">MREIRFLKSIPAKSLFLSRQHKLRIILYLQVVFLFVSVSVLSAQNTDSLPQNRSVDSVTIDTTIVGTVVIRRKQNKMKFVPRSVSLTNPVISFRQTKALAEEPHRFRVPSFWTNVNQLGINFSEAAFVNWNAGGNNSIAAAGNARFERNYQFRYTRWDNYMELRYGLNLQEEQKLRKTDDAIRLSSTFGFQRDTISNWYYSAKANFNTQFSNGYKYPERETPISRFMAPGYSFIGAGVSYIDKVQNLNLYVSPLTQKTTFVLDQDLANKGAFGVQRAILDEEGNVIQAGENIFLEFGFHVTNTWEAEVYENVLLKHRISLYTDYVREFGNIDVDWELNVDLQVNKYIVTSIGTHIIYDDNVLFNEEINAQGIVVVPGEPRVQFKQLLGVGVSYVF</sequence>
<dbReference type="Pfam" id="PF11276">
    <property type="entry name" value="DUF3078"/>
    <property type="match status" value="1"/>
</dbReference>
<accession>A0A831VR39</accession>
<proteinExistence type="predicted"/>
<protein>
    <submittedName>
        <fullName evidence="1">DUF3078 domain-containing protein</fullName>
    </submittedName>
</protein>
<reference evidence="1" key="1">
    <citation type="journal article" date="2020" name="mSystems">
        <title>Genome- and Community-Level Interaction Insights into Carbon Utilization and Element Cycling Functions of Hydrothermarchaeota in Hydrothermal Sediment.</title>
        <authorList>
            <person name="Zhou Z."/>
            <person name="Liu Y."/>
            <person name="Xu W."/>
            <person name="Pan J."/>
            <person name="Luo Z.H."/>
            <person name="Li M."/>
        </authorList>
    </citation>
    <scope>NUCLEOTIDE SEQUENCE [LARGE SCALE GENOMIC DNA]</scope>
    <source>
        <strain evidence="1">HyVt-345</strain>
    </source>
</reference>
<organism evidence="1">
    <name type="scientific">Pricia antarctica</name>
    <dbReference type="NCBI Taxonomy" id="641691"/>
    <lineage>
        <taxon>Bacteria</taxon>
        <taxon>Pseudomonadati</taxon>
        <taxon>Bacteroidota</taxon>
        <taxon>Flavobacteriia</taxon>
        <taxon>Flavobacteriales</taxon>
        <taxon>Flavobacteriaceae</taxon>
        <taxon>Pricia</taxon>
    </lineage>
</organism>